<evidence type="ECO:0000313" key="2">
    <source>
        <dbReference type="EMBL" id="KAJ3493811.1"/>
    </source>
</evidence>
<keyword evidence="3" id="KW-1185">Reference proteome</keyword>
<organism evidence="2 3">
    <name type="scientific">Agrocybe chaxingu</name>
    <dbReference type="NCBI Taxonomy" id="84603"/>
    <lineage>
        <taxon>Eukaryota</taxon>
        <taxon>Fungi</taxon>
        <taxon>Dikarya</taxon>
        <taxon>Basidiomycota</taxon>
        <taxon>Agaricomycotina</taxon>
        <taxon>Agaricomycetes</taxon>
        <taxon>Agaricomycetidae</taxon>
        <taxon>Agaricales</taxon>
        <taxon>Agaricineae</taxon>
        <taxon>Strophariaceae</taxon>
        <taxon>Agrocybe</taxon>
    </lineage>
</organism>
<protein>
    <submittedName>
        <fullName evidence="2">Uncharacterized protein</fullName>
    </submittedName>
</protein>
<name>A0A9W8MNG5_9AGAR</name>
<comment type="caution">
    <text evidence="2">The sequence shown here is derived from an EMBL/GenBank/DDBJ whole genome shotgun (WGS) entry which is preliminary data.</text>
</comment>
<feature type="compositionally biased region" description="Basic and acidic residues" evidence="1">
    <location>
        <begin position="117"/>
        <end position="126"/>
    </location>
</feature>
<sequence>MDTPKRSGSTVPSSSDSKRIKLTVPQQPQGASPVDPENAPGKRSELVPLVSTDIGNLPPNEGSSKGPETGSGKVRVLKEDGDDDEGGTGGPGDADVSMADGGDGRWCNDTGCGLRGGDGHWGEAVG</sequence>
<feature type="region of interest" description="Disordered" evidence="1">
    <location>
        <begin position="1"/>
        <end position="126"/>
    </location>
</feature>
<dbReference type="OrthoDB" id="118550at2759"/>
<dbReference type="EMBL" id="JANKHO010002218">
    <property type="protein sequence ID" value="KAJ3493811.1"/>
    <property type="molecule type" value="Genomic_DNA"/>
</dbReference>
<evidence type="ECO:0000313" key="3">
    <source>
        <dbReference type="Proteomes" id="UP001148786"/>
    </source>
</evidence>
<evidence type="ECO:0000256" key="1">
    <source>
        <dbReference type="SAM" id="MobiDB-lite"/>
    </source>
</evidence>
<dbReference type="Proteomes" id="UP001148786">
    <property type="component" value="Unassembled WGS sequence"/>
</dbReference>
<dbReference type="AlphaFoldDB" id="A0A9W8MNG5"/>
<feature type="compositionally biased region" description="Polar residues" evidence="1">
    <location>
        <begin position="1"/>
        <end position="15"/>
    </location>
</feature>
<gene>
    <name evidence="2" type="ORF">NLJ89_g10932</name>
</gene>
<accession>A0A9W8MNG5</accession>
<reference evidence="2" key="1">
    <citation type="submission" date="2022-07" db="EMBL/GenBank/DDBJ databases">
        <title>Genome Sequence of Agrocybe chaxingu.</title>
        <authorList>
            <person name="Buettner E."/>
        </authorList>
    </citation>
    <scope>NUCLEOTIDE SEQUENCE</scope>
    <source>
        <strain evidence="2">MP-N11</strain>
    </source>
</reference>
<proteinExistence type="predicted"/>